<evidence type="ECO:0000313" key="2">
    <source>
        <dbReference type="Proteomes" id="UP000000600"/>
    </source>
</evidence>
<protein>
    <submittedName>
        <fullName evidence="1">Uncharacterized protein</fullName>
    </submittedName>
</protein>
<dbReference type="EMBL" id="CT868011">
    <property type="protein sequence ID" value="CAK61150.1"/>
    <property type="molecule type" value="Genomic_DNA"/>
</dbReference>
<evidence type="ECO:0000313" key="1">
    <source>
        <dbReference type="EMBL" id="CAK61150.1"/>
    </source>
</evidence>
<dbReference type="RefSeq" id="XP_001428548.1">
    <property type="nucleotide sequence ID" value="XM_001428511.1"/>
</dbReference>
<dbReference type="Proteomes" id="UP000000600">
    <property type="component" value="Unassembled WGS sequence"/>
</dbReference>
<accession>A0BRI3</accession>
<dbReference type="InParanoid" id="A0BRI3"/>
<name>A0BRI3_PARTE</name>
<keyword evidence="2" id="KW-1185">Reference proteome</keyword>
<dbReference type="KEGG" id="ptm:GSPATT00031381001"/>
<proteinExistence type="predicted"/>
<reference evidence="1 2" key="1">
    <citation type="journal article" date="2006" name="Nature">
        <title>Global trends of whole-genome duplications revealed by the ciliate Paramecium tetraurelia.</title>
        <authorList>
            <consortium name="Genoscope"/>
            <person name="Aury J.-M."/>
            <person name="Jaillon O."/>
            <person name="Duret L."/>
            <person name="Noel B."/>
            <person name="Jubin C."/>
            <person name="Porcel B.M."/>
            <person name="Segurens B."/>
            <person name="Daubin V."/>
            <person name="Anthouard V."/>
            <person name="Aiach N."/>
            <person name="Arnaiz O."/>
            <person name="Billaut A."/>
            <person name="Beisson J."/>
            <person name="Blanc I."/>
            <person name="Bouhouche K."/>
            <person name="Camara F."/>
            <person name="Duharcourt S."/>
            <person name="Guigo R."/>
            <person name="Gogendeau D."/>
            <person name="Katinka M."/>
            <person name="Keller A.-M."/>
            <person name="Kissmehl R."/>
            <person name="Klotz C."/>
            <person name="Koll F."/>
            <person name="Le Moue A."/>
            <person name="Lepere C."/>
            <person name="Malinsky S."/>
            <person name="Nowacki M."/>
            <person name="Nowak J.K."/>
            <person name="Plattner H."/>
            <person name="Poulain J."/>
            <person name="Ruiz F."/>
            <person name="Serrano V."/>
            <person name="Zagulski M."/>
            <person name="Dessen P."/>
            <person name="Betermier M."/>
            <person name="Weissenbach J."/>
            <person name="Scarpelli C."/>
            <person name="Schachter V."/>
            <person name="Sperling L."/>
            <person name="Meyer E."/>
            <person name="Cohen J."/>
            <person name="Wincker P."/>
        </authorList>
    </citation>
    <scope>NUCLEOTIDE SEQUENCE [LARGE SCALE GENOMIC DNA]</scope>
    <source>
        <strain evidence="1 2">Stock d4-2</strain>
    </source>
</reference>
<organism evidence="1 2">
    <name type="scientific">Paramecium tetraurelia</name>
    <dbReference type="NCBI Taxonomy" id="5888"/>
    <lineage>
        <taxon>Eukaryota</taxon>
        <taxon>Sar</taxon>
        <taxon>Alveolata</taxon>
        <taxon>Ciliophora</taxon>
        <taxon>Intramacronucleata</taxon>
        <taxon>Oligohymenophorea</taxon>
        <taxon>Peniculida</taxon>
        <taxon>Parameciidae</taxon>
        <taxon>Paramecium</taxon>
    </lineage>
</organism>
<dbReference type="HOGENOM" id="CLU_2163287_0_0_1"/>
<dbReference type="AlphaFoldDB" id="A0BRI3"/>
<sequence length="111" mass="12531">MEQLDEAKTCAQSYLLMQYNTQPNTCDANQGDQGCLHMDLDVQIKLHQFAFTLLKESEHHVQKCDIAATDATREDDTKCSTYQQSDFVARIGGCQTRATGDFLQIFTLIYG</sequence>
<dbReference type="GeneID" id="5014332"/>
<gene>
    <name evidence="1" type="ORF">GSPATT00031381001</name>
</gene>